<evidence type="ECO:0000256" key="2">
    <source>
        <dbReference type="SAM" id="SignalP"/>
    </source>
</evidence>
<reference evidence="3" key="1">
    <citation type="journal article" date="2020" name="Stud. Mycol.">
        <title>101 Dothideomycetes genomes: a test case for predicting lifestyles and emergence of pathogens.</title>
        <authorList>
            <person name="Haridas S."/>
            <person name="Albert R."/>
            <person name="Binder M."/>
            <person name="Bloem J."/>
            <person name="Labutti K."/>
            <person name="Salamov A."/>
            <person name="Andreopoulos B."/>
            <person name="Baker S."/>
            <person name="Barry K."/>
            <person name="Bills G."/>
            <person name="Bluhm B."/>
            <person name="Cannon C."/>
            <person name="Castanera R."/>
            <person name="Culley D."/>
            <person name="Daum C."/>
            <person name="Ezra D."/>
            <person name="Gonzalez J."/>
            <person name="Henrissat B."/>
            <person name="Kuo A."/>
            <person name="Liang C."/>
            <person name="Lipzen A."/>
            <person name="Lutzoni F."/>
            <person name="Magnuson J."/>
            <person name="Mondo S."/>
            <person name="Nolan M."/>
            <person name="Ohm R."/>
            <person name="Pangilinan J."/>
            <person name="Park H.-J."/>
            <person name="Ramirez L."/>
            <person name="Alfaro M."/>
            <person name="Sun H."/>
            <person name="Tritt A."/>
            <person name="Yoshinaga Y."/>
            <person name="Zwiers L.-H."/>
            <person name="Turgeon B."/>
            <person name="Goodwin S."/>
            <person name="Spatafora J."/>
            <person name="Crous P."/>
            <person name="Grigoriev I."/>
        </authorList>
    </citation>
    <scope>NUCLEOTIDE SEQUENCE</scope>
    <source>
        <strain evidence="3">CBS 175.79</strain>
    </source>
</reference>
<gene>
    <name evidence="3" type="ORF">BU24DRAFT_220580</name>
</gene>
<dbReference type="GeneID" id="54279442"/>
<keyword evidence="2" id="KW-0732">Signal</keyword>
<dbReference type="Proteomes" id="UP000799778">
    <property type="component" value="Unassembled WGS sequence"/>
</dbReference>
<evidence type="ECO:0000313" key="4">
    <source>
        <dbReference type="Proteomes" id="UP000799778"/>
    </source>
</evidence>
<sequence length="143" mass="15966">MSLLHVQPLPFVLMVSFALVELWKSSSEQRLEKHLKSLWGALKFNARGRRPGSHALAPRPHCQALISRTLVRIRLKRPPNHAHDYARDPSKTGDVVLGISDTINFPSSTYVWGISNTPTYFTAPSNEDGSKCESDTQDQEAGK</sequence>
<name>A0A6A5XNC4_9PLEO</name>
<protein>
    <submittedName>
        <fullName evidence="3">Uncharacterized protein</fullName>
    </submittedName>
</protein>
<evidence type="ECO:0000313" key="3">
    <source>
        <dbReference type="EMBL" id="KAF2014738.1"/>
    </source>
</evidence>
<organism evidence="3 4">
    <name type="scientific">Aaosphaeria arxii CBS 175.79</name>
    <dbReference type="NCBI Taxonomy" id="1450172"/>
    <lineage>
        <taxon>Eukaryota</taxon>
        <taxon>Fungi</taxon>
        <taxon>Dikarya</taxon>
        <taxon>Ascomycota</taxon>
        <taxon>Pezizomycotina</taxon>
        <taxon>Dothideomycetes</taxon>
        <taxon>Pleosporomycetidae</taxon>
        <taxon>Pleosporales</taxon>
        <taxon>Pleosporales incertae sedis</taxon>
        <taxon>Aaosphaeria</taxon>
    </lineage>
</organism>
<feature type="compositionally biased region" description="Basic and acidic residues" evidence="1">
    <location>
        <begin position="128"/>
        <end position="143"/>
    </location>
</feature>
<dbReference type="AlphaFoldDB" id="A0A6A5XNC4"/>
<feature type="region of interest" description="Disordered" evidence="1">
    <location>
        <begin position="123"/>
        <end position="143"/>
    </location>
</feature>
<feature type="chain" id="PRO_5025406983" evidence="2">
    <location>
        <begin position="29"/>
        <end position="143"/>
    </location>
</feature>
<dbReference type="EMBL" id="ML978070">
    <property type="protein sequence ID" value="KAF2014738.1"/>
    <property type="molecule type" value="Genomic_DNA"/>
</dbReference>
<accession>A0A6A5XNC4</accession>
<evidence type="ECO:0000256" key="1">
    <source>
        <dbReference type="SAM" id="MobiDB-lite"/>
    </source>
</evidence>
<proteinExistence type="predicted"/>
<feature type="signal peptide" evidence="2">
    <location>
        <begin position="1"/>
        <end position="28"/>
    </location>
</feature>
<dbReference type="RefSeq" id="XP_033383077.1">
    <property type="nucleotide sequence ID" value="XM_033522045.1"/>
</dbReference>
<keyword evidence="4" id="KW-1185">Reference proteome</keyword>